<feature type="domain" description="NET" evidence="6">
    <location>
        <begin position="278"/>
        <end position="353"/>
    </location>
</feature>
<keyword evidence="1" id="KW-0805">Transcription regulation</keyword>
<keyword evidence="4" id="KW-0862">Zinc</keyword>
<comment type="caution">
    <text evidence="7">The sequence shown here is derived from an EMBL/GenBank/DDBJ whole genome shotgun (WGS) entry which is preliminary data.</text>
</comment>
<dbReference type="PROSITE" id="PS51525">
    <property type="entry name" value="NET"/>
    <property type="match status" value="1"/>
</dbReference>
<evidence type="ECO:0000259" key="5">
    <source>
        <dbReference type="PROSITE" id="PS50114"/>
    </source>
</evidence>
<evidence type="ECO:0000256" key="4">
    <source>
        <dbReference type="PROSITE-ProRule" id="PRU00094"/>
    </source>
</evidence>
<keyword evidence="4" id="KW-0479">Metal-binding</keyword>
<protein>
    <recommendedName>
        <fullName evidence="9">GATA-type domain-containing protein</fullName>
    </recommendedName>
</protein>
<evidence type="ECO:0008006" key="9">
    <source>
        <dbReference type="Google" id="ProtNLM"/>
    </source>
</evidence>
<dbReference type="AlphaFoldDB" id="A0AAV6Y095"/>
<accession>A0AAV6Y095</accession>
<dbReference type="Gene3D" id="1.20.1270.220">
    <property type="match status" value="1"/>
</dbReference>
<reference evidence="7" key="1">
    <citation type="submission" date="2019-10" db="EMBL/GenBank/DDBJ databases">
        <authorList>
            <person name="Zhang R."/>
            <person name="Pan Y."/>
            <person name="Wang J."/>
            <person name="Ma R."/>
            <person name="Yu S."/>
        </authorList>
    </citation>
    <scope>NUCLEOTIDE SEQUENCE</scope>
    <source>
        <strain evidence="7">LA-IB0</strain>
        <tissue evidence="7">Leaf</tissue>
    </source>
</reference>
<name>A0AAV6Y095_9LAMI</name>
<dbReference type="SMART" id="SM00401">
    <property type="entry name" value="ZnF_GATA"/>
    <property type="match status" value="1"/>
</dbReference>
<gene>
    <name evidence="7" type="ORF">BUALT_Bualt04G0165800</name>
</gene>
<dbReference type="Pfam" id="PF00320">
    <property type="entry name" value="GATA"/>
    <property type="match status" value="1"/>
</dbReference>
<dbReference type="InterPro" id="IPR000679">
    <property type="entry name" value="Znf_GATA"/>
</dbReference>
<evidence type="ECO:0000313" key="7">
    <source>
        <dbReference type="EMBL" id="KAG8384895.1"/>
    </source>
</evidence>
<dbReference type="SUPFAM" id="SSF57716">
    <property type="entry name" value="Glucocorticoid receptor-like (DNA-binding domain)"/>
    <property type="match status" value="1"/>
</dbReference>
<dbReference type="EMBL" id="WHWC01000004">
    <property type="protein sequence ID" value="KAG8384895.1"/>
    <property type="molecule type" value="Genomic_DNA"/>
</dbReference>
<sequence>MSENSEDVAASGETNKVGPDYFGLYASEVTELLSQDEGLLPISHQVSQLAENLHEVGRGKGTSKNSCRTKENNGISSSAPLYSNGIGALLSEFKKERLKSLLRHSVFTLTKGVDEMIDPILSVCRLRSCLRCKESLLNNATACRADQTKHSHKKRKVSPSCSDLKSEHMHLAKPGKELSNDVMKKCTQCHATSTPQWRATPDGKCLCNACGLRYFKDVKNGSLVNSDIEADKERVEIDDDLRLLLENDSTKVEELMKKHSGELSATLLHMEQKLEELLNAVMTSCRPMTHLEKQQLRMSIQKLPPKNLDRVVEIIRQNRPSEKYSSDEVRVDLEEQDNVTLWRLYYYVKAIYQ</sequence>
<evidence type="ECO:0000256" key="2">
    <source>
        <dbReference type="ARBA" id="ARBA00023125"/>
    </source>
</evidence>
<dbReference type="InterPro" id="IPR027353">
    <property type="entry name" value="NET_dom"/>
</dbReference>
<dbReference type="PANTHER" id="PTHR45926">
    <property type="entry name" value="OSJNBA0053K19.4 PROTEIN"/>
    <property type="match status" value="1"/>
</dbReference>
<evidence type="ECO:0000256" key="1">
    <source>
        <dbReference type="ARBA" id="ARBA00023015"/>
    </source>
</evidence>
<organism evidence="7 8">
    <name type="scientific">Buddleja alternifolia</name>
    <dbReference type="NCBI Taxonomy" id="168488"/>
    <lineage>
        <taxon>Eukaryota</taxon>
        <taxon>Viridiplantae</taxon>
        <taxon>Streptophyta</taxon>
        <taxon>Embryophyta</taxon>
        <taxon>Tracheophyta</taxon>
        <taxon>Spermatophyta</taxon>
        <taxon>Magnoliopsida</taxon>
        <taxon>eudicotyledons</taxon>
        <taxon>Gunneridae</taxon>
        <taxon>Pentapetalae</taxon>
        <taxon>asterids</taxon>
        <taxon>lamiids</taxon>
        <taxon>Lamiales</taxon>
        <taxon>Scrophulariaceae</taxon>
        <taxon>Buddlejeae</taxon>
        <taxon>Buddleja</taxon>
    </lineage>
</organism>
<dbReference type="GO" id="GO:0006355">
    <property type="term" value="P:regulation of DNA-templated transcription"/>
    <property type="evidence" value="ECO:0007669"/>
    <property type="project" value="InterPro"/>
</dbReference>
<dbReference type="PROSITE" id="PS00344">
    <property type="entry name" value="GATA_ZN_FINGER_1"/>
    <property type="match status" value="1"/>
</dbReference>
<proteinExistence type="predicted"/>
<dbReference type="Gene3D" id="3.30.50.10">
    <property type="entry name" value="Erythroid Transcription Factor GATA-1, subunit A"/>
    <property type="match status" value="1"/>
</dbReference>
<evidence type="ECO:0000313" key="8">
    <source>
        <dbReference type="Proteomes" id="UP000826271"/>
    </source>
</evidence>
<dbReference type="InterPro" id="IPR038336">
    <property type="entry name" value="NET_sf"/>
</dbReference>
<evidence type="ECO:0000259" key="6">
    <source>
        <dbReference type="PROSITE" id="PS51525"/>
    </source>
</evidence>
<dbReference type="Proteomes" id="UP000826271">
    <property type="component" value="Unassembled WGS sequence"/>
</dbReference>
<evidence type="ECO:0000256" key="3">
    <source>
        <dbReference type="ARBA" id="ARBA00023163"/>
    </source>
</evidence>
<dbReference type="GO" id="GO:0043565">
    <property type="term" value="F:sequence-specific DNA binding"/>
    <property type="evidence" value="ECO:0007669"/>
    <property type="project" value="InterPro"/>
</dbReference>
<dbReference type="Pfam" id="PF17035">
    <property type="entry name" value="BET"/>
    <property type="match status" value="1"/>
</dbReference>
<keyword evidence="2" id="KW-0238">DNA-binding</keyword>
<feature type="domain" description="GATA-type" evidence="5">
    <location>
        <begin position="180"/>
        <end position="214"/>
    </location>
</feature>
<dbReference type="GO" id="GO:0008270">
    <property type="term" value="F:zinc ion binding"/>
    <property type="evidence" value="ECO:0007669"/>
    <property type="project" value="UniProtKB-KW"/>
</dbReference>
<dbReference type="PROSITE" id="PS50114">
    <property type="entry name" value="GATA_ZN_FINGER_2"/>
    <property type="match status" value="1"/>
</dbReference>
<keyword evidence="4" id="KW-0863">Zinc-finger</keyword>
<keyword evidence="3" id="KW-0804">Transcription</keyword>
<keyword evidence="8" id="KW-1185">Reference proteome</keyword>
<dbReference type="CDD" id="cd00202">
    <property type="entry name" value="ZnF_GATA"/>
    <property type="match status" value="1"/>
</dbReference>
<dbReference type="InterPro" id="IPR013088">
    <property type="entry name" value="Znf_NHR/GATA"/>
</dbReference>